<dbReference type="PIRSF" id="PIRSF038156">
    <property type="entry name" value="RNA_pol_II_KELP"/>
    <property type="match status" value="1"/>
</dbReference>
<dbReference type="InterPro" id="IPR003173">
    <property type="entry name" value="PC4_C"/>
</dbReference>
<evidence type="ECO:0000256" key="4">
    <source>
        <dbReference type="ARBA" id="ARBA00023125"/>
    </source>
</evidence>
<sequence>MDEEMEKKISDVVLDILSTADMEKTTEFKVRTAAAERLGIDLSHPDRKRFVRSVVESFLKSKQAEAEAETVQEGGEEESGQQGDDQEEEDGGGNRGEKEFDDDGDLIVCRLSNKRRVTLQEFRGKTLVSIREFFEKDGKQFPTSKGISLSIDQWEAFRNLVPEIDDAIKKLESGED</sequence>
<comment type="subcellular location">
    <subcellularLocation>
        <location evidence="1">Nucleus</location>
    </subcellularLocation>
</comment>
<gene>
    <name evidence="10" type="primary">LOC120250587</name>
</gene>
<dbReference type="SUPFAM" id="SSF54447">
    <property type="entry name" value="ssDNA-binding transcriptional regulator domain"/>
    <property type="match status" value="1"/>
</dbReference>
<evidence type="ECO:0000256" key="2">
    <source>
        <dbReference type="ARBA" id="ARBA00009001"/>
    </source>
</evidence>
<feature type="domain" description="DEK-C" evidence="8">
    <location>
        <begin position="3"/>
        <end position="60"/>
    </location>
</feature>
<feature type="compositionally biased region" description="Acidic residues" evidence="7">
    <location>
        <begin position="66"/>
        <end position="91"/>
    </location>
</feature>
<keyword evidence="4" id="KW-0238">DNA-binding</keyword>
<feature type="region of interest" description="Disordered" evidence="7">
    <location>
        <begin position="60"/>
        <end position="101"/>
    </location>
</feature>
<dbReference type="Pfam" id="PF02229">
    <property type="entry name" value="PC4"/>
    <property type="match status" value="1"/>
</dbReference>
<name>A0AB40AKJ4_DIOCR</name>
<evidence type="ECO:0000313" key="10">
    <source>
        <dbReference type="RefSeq" id="XP_039115348.1"/>
    </source>
</evidence>
<dbReference type="Gene3D" id="2.30.31.10">
    <property type="entry name" value="Transcriptional Coactivator Pc4, Chain A"/>
    <property type="match status" value="1"/>
</dbReference>
<dbReference type="InterPro" id="IPR017415">
    <property type="entry name" value="KELP"/>
</dbReference>
<proteinExistence type="inferred from homology"/>
<evidence type="ECO:0000259" key="8">
    <source>
        <dbReference type="PROSITE" id="PS51998"/>
    </source>
</evidence>
<dbReference type="PROSITE" id="PS51998">
    <property type="entry name" value="DEK_C"/>
    <property type="match status" value="1"/>
</dbReference>
<dbReference type="RefSeq" id="XP_039115348.1">
    <property type="nucleotide sequence ID" value="XM_039259414.1"/>
</dbReference>
<evidence type="ECO:0000313" key="9">
    <source>
        <dbReference type="Proteomes" id="UP001515500"/>
    </source>
</evidence>
<dbReference type="GO" id="GO:0003677">
    <property type="term" value="F:DNA binding"/>
    <property type="evidence" value="ECO:0007669"/>
    <property type="project" value="UniProtKB-KW"/>
</dbReference>
<dbReference type="Gene3D" id="1.10.10.60">
    <property type="entry name" value="Homeodomain-like"/>
    <property type="match status" value="1"/>
</dbReference>
<keyword evidence="9" id="KW-1185">Reference proteome</keyword>
<dbReference type="SUPFAM" id="SSF109715">
    <property type="entry name" value="DEK C-terminal domain"/>
    <property type="match status" value="1"/>
</dbReference>
<evidence type="ECO:0000256" key="6">
    <source>
        <dbReference type="ARBA" id="ARBA00023242"/>
    </source>
</evidence>
<keyword evidence="5" id="KW-0804">Transcription</keyword>
<dbReference type="Proteomes" id="UP001515500">
    <property type="component" value="Chromosome 19"/>
</dbReference>
<dbReference type="AlphaFoldDB" id="A0AB40AKJ4"/>
<dbReference type="GO" id="GO:0060261">
    <property type="term" value="P:positive regulation of transcription initiation by RNA polymerase II"/>
    <property type="evidence" value="ECO:0007669"/>
    <property type="project" value="InterPro"/>
</dbReference>
<dbReference type="PANTHER" id="PTHR13215">
    <property type="entry name" value="RNA POLYMERASE II TRANSCRIPTIONAL COACTIVATOR"/>
    <property type="match status" value="1"/>
</dbReference>
<dbReference type="GeneID" id="120250587"/>
<dbReference type="Pfam" id="PF08766">
    <property type="entry name" value="DEK_C"/>
    <property type="match status" value="1"/>
</dbReference>
<keyword evidence="3" id="KW-0805">Transcription regulation</keyword>
<keyword evidence="6" id="KW-0539">Nucleus</keyword>
<accession>A0AB40AKJ4</accession>
<dbReference type="GO" id="GO:0003713">
    <property type="term" value="F:transcription coactivator activity"/>
    <property type="evidence" value="ECO:0007669"/>
    <property type="project" value="InterPro"/>
</dbReference>
<evidence type="ECO:0000256" key="1">
    <source>
        <dbReference type="ARBA" id="ARBA00004123"/>
    </source>
</evidence>
<protein>
    <submittedName>
        <fullName evidence="10">RNA polymerase II transcriptional coactivator KELP</fullName>
    </submittedName>
</protein>
<dbReference type="GO" id="GO:0005634">
    <property type="term" value="C:nucleus"/>
    <property type="evidence" value="ECO:0007669"/>
    <property type="project" value="UniProtKB-SubCell"/>
</dbReference>
<evidence type="ECO:0000256" key="3">
    <source>
        <dbReference type="ARBA" id="ARBA00023015"/>
    </source>
</evidence>
<dbReference type="InterPro" id="IPR014876">
    <property type="entry name" value="DEK_C"/>
</dbReference>
<evidence type="ECO:0000256" key="7">
    <source>
        <dbReference type="SAM" id="MobiDB-lite"/>
    </source>
</evidence>
<dbReference type="InterPro" id="IPR045125">
    <property type="entry name" value="Sub1/Tcp4-like"/>
</dbReference>
<dbReference type="FunFam" id="2.30.31.10:FF:000004">
    <property type="entry name" value="RNA polymerase II transcriptional coactivator KELP"/>
    <property type="match status" value="1"/>
</dbReference>
<reference evidence="10" key="1">
    <citation type="submission" date="2025-08" db="UniProtKB">
        <authorList>
            <consortium name="RefSeq"/>
        </authorList>
    </citation>
    <scope>IDENTIFICATION</scope>
</reference>
<dbReference type="InterPro" id="IPR009044">
    <property type="entry name" value="ssDNA-bd_transcriptional_reg"/>
</dbReference>
<comment type="similarity">
    <text evidence="2">Belongs to the transcriptional coactivator PC4 family.</text>
</comment>
<evidence type="ECO:0000256" key="5">
    <source>
        <dbReference type="ARBA" id="ARBA00023163"/>
    </source>
</evidence>
<organism evidence="9 10">
    <name type="scientific">Dioscorea cayennensis subsp. rotundata</name>
    <name type="common">White Guinea yam</name>
    <name type="synonym">Dioscorea rotundata</name>
    <dbReference type="NCBI Taxonomy" id="55577"/>
    <lineage>
        <taxon>Eukaryota</taxon>
        <taxon>Viridiplantae</taxon>
        <taxon>Streptophyta</taxon>
        <taxon>Embryophyta</taxon>
        <taxon>Tracheophyta</taxon>
        <taxon>Spermatophyta</taxon>
        <taxon>Magnoliopsida</taxon>
        <taxon>Liliopsida</taxon>
        <taxon>Dioscoreales</taxon>
        <taxon>Dioscoreaceae</taxon>
        <taxon>Dioscorea</taxon>
    </lineage>
</organism>